<dbReference type="InterPro" id="IPR010634">
    <property type="entry name" value="DUF1223"/>
</dbReference>
<keyword evidence="1" id="KW-0732">Signal</keyword>
<comment type="caution">
    <text evidence="2">The sequence shown here is derived from an EMBL/GenBank/DDBJ whole genome shotgun (WGS) entry which is preliminary data.</text>
</comment>
<evidence type="ECO:0000313" key="3">
    <source>
        <dbReference type="Proteomes" id="UP000562395"/>
    </source>
</evidence>
<evidence type="ECO:0008006" key="4">
    <source>
        <dbReference type="Google" id="ProtNLM"/>
    </source>
</evidence>
<dbReference type="PANTHER" id="PTHR36057">
    <property type="match status" value="1"/>
</dbReference>
<dbReference type="Proteomes" id="UP000562395">
    <property type="component" value="Unassembled WGS sequence"/>
</dbReference>
<dbReference type="AlphaFoldDB" id="A0A7W5ZUJ0"/>
<evidence type="ECO:0000313" key="2">
    <source>
        <dbReference type="EMBL" id="MBB3859494.1"/>
    </source>
</evidence>
<name>A0A7W5ZUJ0_9SPHN</name>
<sequence>MTMRKLLPLVLLASATAYAAPTAEPNPVVVELFQSQGCSSCPPADMVLNDLAGRRDVIALNFAVTYWDYLGWKDSFAQPAFTQRQRDYASAGGRNNVATPQMIVNGRVALLGSRRGEVDQAIGRLRIVNPDPAIRVSGTTIDIAAGKRDKPATL</sequence>
<proteinExistence type="predicted"/>
<protein>
    <recommendedName>
        <fullName evidence="4">DUF1223 domain-containing protein</fullName>
    </recommendedName>
</protein>
<dbReference type="SUPFAM" id="SSF52833">
    <property type="entry name" value="Thioredoxin-like"/>
    <property type="match status" value="1"/>
</dbReference>
<keyword evidence="3" id="KW-1185">Reference proteome</keyword>
<gene>
    <name evidence="2" type="ORF">GGQ88_000734</name>
</gene>
<dbReference type="EMBL" id="JACICY010000001">
    <property type="protein sequence ID" value="MBB3859494.1"/>
    <property type="molecule type" value="Genomic_DNA"/>
</dbReference>
<accession>A0A7W5ZUJ0</accession>
<feature type="signal peptide" evidence="1">
    <location>
        <begin position="1"/>
        <end position="19"/>
    </location>
</feature>
<feature type="chain" id="PRO_5030876220" description="DUF1223 domain-containing protein" evidence="1">
    <location>
        <begin position="20"/>
        <end position="154"/>
    </location>
</feature>
<evidence type="ECO:0000256" key="1">
    <source>
        <dbReference type="SAM" id="SignalP"/>
    </source>
</evidence>
<dbReference type="InterPro" id="IPR036249">
    <property type="entry name" value="Thioredoxin-like_sf"/>
</dbReference>
<reference evidence="2 3" key="1">
    <citation type="submission" date="2020-08" db="EMBL/GenBank/DDBJ databases">
        <title>Genomic Encyclopedia of Type Strains, Phase IV (KMG-IV): sequencing the most valuable type-strain genomes for metagenomic binning, comparative biology and taxonomic classification.</title>
        <authorList>
            <person name="Goeker M."/>
        </authorList>
    </citation>
    <scope>NUCLEOTIDE SEQUENCE [LARGE SCALE GENOMIC DNA]</scope>
    <source>
        <strain evidence="2 3">DSM 14552</strain>
    </source>
</reference>
<organism evidence="2 3">
    <name type="scientific">Novosphingobium hassiacum</name>
    <dbReference type="NCBI Taxonomy" id="173676"/>
    <lineage>
        <taxon>Bacteria</taxon>
        <taxon>Pseudomonadati</taxon>
        <taxon>Pseudomonadota</taxon>
        <taxon>Alphaproteobacteria</taxon>
        <taxon>Sphingomonadales</taxon>
        <taxon>Sphingomonadaceae</taxon>
        <taxon>Novosphingobium</taxon>
    </lineage>
</organism>
<dbReference type="PANTHER" id="PTHR36057:SF1">
    <property type="entry name" value="LIPOPROTEIN LIPID ATTACHMENT SITE-LIKE PROTEIN, PUTATIVE (DUF1223)-RELATED"/>
    <property type="match status" value="1"/>
</dbReference>
<dbReference type="Pfam" id="PF06764">
    <property type="entry name" value="DUF1223"/>
    <property type="match status" value="1"/>
</dbReference>